<comment type="caution">
    <text evidence="5">The sequence shown here is derived from an EMBL/GenBank/DDBJ whole genome shotgun (WGS) entry which is preliminary data.</text>
</comment>
<gene>
    <name evidence="7" type="ORF">HX840_00325</name>
    <name evidence="8" type="ORF">HX847_03965</name>
    <name evidence="3" type="ORF">HX848_03385</name>
    <name evidence="4" type="ORF">HX850_04530</name>
    <name evidence="9" type="ORF">HX852_05680</name>
    <name evidence="10" type="ORF">HX853_01780</name>
    <name evidence="6" type="ORF">HX854_04200</name>
    <name evidence="5" type="ORF">HX858_04030</name>
    <name evidence="2" type="ORF">HX860_00305</name>
</gene>
<evidence type="ECO:0000313" key="9">
    <source>
        <dbReference type="EMBL" id="NWK09254.1"/>
    </source>
</evidence>
<evidence type="ECO:0000313" key="6">
    <source>
        <dbReference type="EMBL" id="NWJ83915.1"/>
    </source>
</evidence>
<evidence type="ECO:0000313" key="4">
    <source>
        <dbReference type="EMBL" id="NWJ30163.1"/>
    </source>
</evidence>
<evidence type="ECO:0000313" key="16">
    <source>
        <dbReference type="Proteomes" id="UP000563820"/>
    </source>
</evidence>
<dbReference type="EMBL" id="JACATH010000002">
    <property type="protein sequence ID" value="NWJ56911.1"/>
    <property type="molecule type" value="Genomic_DNA"/>
</dbReference>
<evidence type="ECO:0000313" key="18">
    <source>
        <dbReference type="Proteomes" id="UP000575480"/>
    </source>
</evidence>
<evidence type="ECO:0000313" key="19">
    <source>
        <dbReference type="Proteomes" id="UP000587702"/>
    </source>
</evidence>
<dbReference type="EMBL" id="JACATK010000032">
    <property type="protein sequence ID" value="NWJ30163.1"/>
    <property type="molecule type" value="Genomic_DNA"/>
</dbReference>
<dbReference type="Proteomes" id="UP000575480">
    <property type="component" value="Unassembled WGS sequence"/>
</dbReference>
<evidence type="ECO:0000313" key="15">
    <source>
        <dbReference type="Proteomes" id="UP000559282"/>
    </source>
</evidence>
<dbReference type="EMBL" id="JACATI010000001">
    <property type="protein sequence ID" value="NWJ19519.1"/>
    <property type="molecule type" value="Genomic_DNA"/>
</dbReference>
<evidence type="ECO:0000313" key="13">
    <source>
        <dbReference type="Proteomes" id="UP000547822"/>
    </source>
</evidence>
<dbReference type="Proteomes" id="UP000587702">
    <property type="component" value="Unassembled WGS sequence"/>
</dbReference>
<dbReference type="Proteomes" id="UP000547822">
    <property type="component" value="Unassembled WGS sequence"/>
</dbReference>
<evidence type="ECO:0000313" key="11">
    <source>
        <dbReference type="Proteomes" id="UP000520052"/>
    </source>
</evidence>
<evidence type="ECO:0000256" key="1">
    <source>
        <dbReference type="SAM" id="Phobius"/>
    </source>
</evidence>
<evidence type="ECO:0000313" key="7">
    <source>
        <dbReference type="EMBL" id="NWK00357.1"/>
    </source>
</evidence>
<dbReference type="Proteomes" id="UP000549797">
    <property type="component" value="Unassembled WGS sequence"/>
</dbReference>
<keyword evidence="1" id="KW-0812">Transmembrane</keyword>
<protein>
    <submittedName>
        <fullName evidence="5">Uncharacterized protein</fullName>
    </submittedName>
</protein>
<sequence>MVHGEHNRSRKNGGFALIILGALLLFLAPNIYPEMPGLGTMALFGGIIIGVIGFYLKFFRDRVKQE</sequence>
<evidence type="ECO:0000313" key="17">
    <source>
        <dbReference type="Proteomes" id="UP000568446"/>
    </source>
</evidence>
<evidence type="ECO:0000313" key="12">
    <source>
        <dbReference type="Proteomes" id="UP000535457"/>
    </source>
</evidence>
<dbReference type="Proteomes" id="UP000535457">
    <property type="component" value="Unassembled WGS sequence"/>
</dbReference>
<dbReference type="Proteomes" id="UP000568446">
    <property type="component" value="Unassembled WGS sequence"/>
</dbReference>
<dbReference type="EMBL" id="JACATD010000001">
    <property type="protein sequence ID" value="NWK00357.1"/>
    <property type="molecule type" value="Genomic_DNA"/>
</dbReference>
<evidence type="ECO:0000313" key="10">
    <source>
        <dbReference type="EMBL" id="NWK13358.1"/>
    </source>
</evidence>
<keyword evidence="1" id="KW-1133">Transmembrane helix</keyword>
<dbReference type="EMBL" id="JACATG010000001">
    <property type="protein sequence ID" value="NWK13358.1"/>
    <property type="molecule type" value="Genomic_DNA"/>
</dbReference>
<feature type="transmembrane region" description="Helical" evidence="1">
    <location>
        <begin position="38"/>
        <end position="56"/>
    </location>
</feature>
<reference evidence="11 12" key="1">
    <citation type="journal article" date="2019" name="Environ. Microbiol.">
        <title>Genomics insights into ecotype formation of ammonia-oxidizing archaea in the deep ocean.</title>
        <authorList>
            <person name="Wang Y."/>
            <person name="Huang J.M."/>
            <person name="Cui G.J."/>
            <person name="Nunoura T."/>
            <person name="Takaki Y."/>
            <person name="Li W.L."/>
            <person name="Li J."/>
            <person name="Gao Z.M."/>
            <person name="Takai K."/>
            <person name="Zhang A.Q."/>
            <person name="Stepanauskas R."/>
        </authorList>
    </citation>
    <scope>NUCLEOTIDE SEQUENCE [LARGE SCALE GENOMIC DNA]</scope>
    <source>
        <strain evidence="4 17">C4</strain>
        <strain evidence="9 14">D1a</strain>
        <strain evidence="2 19">L14</strain>
        <strain evidence="5 18">L15a</strain>
        <strain evidence="10 12">L19a</strain>
        <strain evidence="8 15">T1C4</strain>
        <strain evidence="3 16">T1L11</strain>
        <strain evidence="7 13">T1L9</strain>
        <strain evidence="6 11">T3L1</strain>
    </source>
</reference>
<organism evidence="5 18">
    <name type="scientific">Marine Group I thaumarchaeote</name>
    <dbReference type="NCBI Taxonomy" id="2511932"/>
    <lineage>
        <taxon>Archaea</taxon>
        <taxon>Nitrososphaerota</taxon>
        <taxon>Marine Group I</taxon>
    </lineage>
</organism>
<keyword evidence="1" id="KW-0472">Membrane</keyword>
<dbReference type="EMBL" id="JACATF010000012">
    <property type="protein sequence ID" value="NWK07554.1"/>
    <property type="molecule type" value="Genomic_DNA"/>
</dbReference>
<name>A0A7K4MVR3_9ARCH</name>
<evidence type="ECO:0000313" key="8">
    <source>
        <dbReference type="EMBL" id="NWK07554.1"/>
    </source>
</evidence>
<evidence type="ECO:0000313" key="2">
    <source>
        <dbReference type="EMBL" id="NWJ19519.1"/>
    </source>
</evidence>
<accession>A0A7K4MVR3</accession>
<evidence type="ECO:0000313" key="14">
    <source>
        <dbReference type="Proteomes" id="UP000549797"/>
    </source>
</evidence>
<dbReference type="EMBL" id="JACATJ010000009">
    <property type="protein sequence ID" value="NWK09254.1"/>
    <property type="molecule type" value="Genomic_DNA"/>
</dbReference>
<evidence type="ECO:0000313" key="3">
    <source>
        <dbReference type="EMBL" id="NWJ28421.1"/>
    </source>
</evidence>
<reference evidence="5" key="2">
    <citation type="submission" date="2020-06" db="EMBL/GenBank/DDBJ databases">
        <authorList>
            <person name="Wang Y."/>
        </authorList>
    </citation>
    <scope>NUCLEOTIDE SEQUENCE</scope>
    <source>
        <strain evidence="4">C4</strain>
        <strain evidence="9">D1a</strain>
        <strain evidence="2">L14</strain>
        <strain evidence="5">L15a</strain>
        <strain evidence="10">L19a</strain>
        <strain evidence="8">T1C4</strain>
        <strain evidence="3">T1L11</strain>
        <strain evidence="7">T1L9</strain>
        <strain evidence="6">T3L1</strain>
    </source>
</reference>
<dbReference type="Proteomes" id="UP000520052">
    <property type="component" value="Unassembled WGS sequence"/>
</dbReference>
<feature type="transmembrane region" description="Helical" evidence="1">
    <location>
        <begin position="12"/>
        <end position="32"/>
    </location>
</feature>
<dbReference type="EMBL" id="JACATC010000004">
    <property type="protein sequence ID" value="NWJ83915.1"/>
    <property type="molecule type" value="Genomic_DNA"/>
</dbReference>
<evidence type="ECO:0000313" key="5">
    <source>
        <dbReference type="EMBL" id="NWJ56911.1"/>
    </source>
</evidence>
<dbReference type="Proteomes" id="UP000559282">
    <property type="component" value="Unassembled WGS sequence"/>
</dbReference>
<dbReference type="EMBL" id="JACATE010000004">
    <property type="protein sequence ID" value="NWJ28421.1"/>
    <property type="molecule type" value="Genomic_DNA"/>
</dbReference>
<proteinExistence type="predicted"/>
<dbReference type="AlphaFoldDB" id="A0A7K4MVR3"/>
<dbReference type="Proteomes" id="UP000563820">
    <property type="component" value="Unassembled WGS sequence"/>
</dbReference>